<evidence type="ECO:0000256" key="8">
    <source>
        <dbReference type="RuleBase" id="RU363032"/>
    </source>
</evidence>
<reference evidence="10 11" key="1">
    <citation type="submission" date="2019-03" db="EMBL/GenBank/DDBJ databases">
        <title>Genomic Encyclopedia of Type Strains, Phase IV (KMG-IV): sequencing the most valuable type-strain genomes for metagenomic binning, comparative biology and taxonomic classification.</title>
        <authorList>
            <person name="Goeker M."/>
        </authorList>
    </citation>
    <scope>NUCLEOTIDE SEQUENCE [LARGE SCALE GENOMIC DNA]</scope>
    <source>
        <strain evidence="10 11">DSM 28697</strain>
    </source>
</reference>
<feature type="transmembrane region" description="Helical" evidence="8">
    <location>
        <begin position="241"/>
        <end position="262"/>
    </location>
</feature>
<evidence type="ECO:0000256" key="7">
    <source>
        <dbReference type="ARBA" id="ARBA00023136"/>
    </source>
</evidence>
<comment type="subcellular location">
    <subcellularLocation>
        <location evidence="1 8">Cell membrane</location>
        <topology evidence="1 8">Multi-pass membrane protein</topology>
    </subcellularLocation>
</comment>
<evidence type="ECO:0000313" key="10">
    <source>
        <dbReference type="EMBL" id="TDQ42841.1"/>
    </source>
</evidence>
<dbReference type="CDD" id="cd06261">
    <property type="entry name" value="TM_PBP2"/>
    <property type="match status" value="1"/>
</dbReference>
<dbReference type="InterPro" id="IPR035906">
    <property type="entry name" value="MetI-like_sf"/>
</dbReference>
<keyword evidence="11" id="KW-1185">Reference proteome</keyword>
<keyword evidence="5 8" id="KW-0812">Transmembrane</keyword>
<gene>
    <name evidence="10" type="ORF">EV213_101270</name>
</gene>
<evidence type="ECO:0000256" key="6">
    <source>
        <dbReference type="ARBA" id="ARBA00022989"/>
    </source>
</evidence>
<dbReference type="RefSeq" id="WP_133578667.1">
    <property type="nucleotide sequence ID" value="NZ_SNYJ01000001.1"/>
</dbReference>
<dbReference type="PROSITE" id="PS50928">
    <property type="entry name" value="ABC_TM1"/>
    <property type="match status" value="1"/>
</dbReference>
<keyword evidence="7 8" id="KW-0472">Membrane</keyword>
<dbReference type="InterPro" id="IPR000515">
    <property type="entry name" value="MetI-like"/>
</dbReference>
<dbReference type="GO" id="GO:0055085">
    <property type="term" value="P:transmembrane transport"/>
    <property type="evidence" value="ECO:0007669"/>
    <property type="project" value="InterPro"/>
</dbReference>
<evidence type="ECO:0000313" key="11">
    <source>
        <dbReference type="Proteomes" id="UP000295632"/>
    </source>
</evidence>
<accession>A0A4R6U8V5</accession>
<evidence type="ECO:0000256" key="2">
    <source>
        <dbReference type="ARBA" id="ARBA00007069"/>
    </source>
</evidence>
<dbReference type="Gene3D" id="1.10.3720.10">
    <property type="entry name" value="MetI-like"/>
    <property type="match status" value="1"/>
</dbReference>
<keyword evidence="6 8" id="KW-1133">Transmembrane helix</keyword>
<dbReference type="Proteomes" id="UP000295632">
    <property type="component" value="Unassembled WGS sequence"/>
</dbReference>
<protein>
    <submittedName>
        <fullName evidence="10">Putative spermidine/putrescine transport system permease protein</fullName>
    </submittedName>
</protein>
<comment type="similarity">
    <text evidence="2">Belongs to the binding-protein-dependent transport system permease family. CysTW subfamily.</text>
</comment>
<feature type="domain" description="ABC transmembrane type-1" evidence="9">
    <location>
        <begin position="57"/>
        <end position="262"/>
    </location>
</feature>
<dbReference type="EMBL" id="SNYJ01000001">
    <property type="protein sequence ID" value="TDQ42841.1"/>
    <property type="molecule type" value="Genomic_DNA"/>
</dbReference>
<dbReference type="OrthoDB" id="57323at2"/>
<name>A0A4R6U8V5_9BACI</name>
<dbReference type="AlphaFoldDB" id="A0A4R6U8V5"/>
<keyword evidence="4" id="KW-1003">Cell membrane</keyword>
<feature type="transmembrane region" description="Helical" evidence="8">
    <location>
        <begin position="144"/>
        <end position="165"/>
    </location>
</feature>
<evidence type="ECO:0000259" key="9">
    <source>
        <dbReference type="PROSITE" id="PS50928"/>
    </source>
</evidence>
<keyword evidence="3 8" id="KW-0813">Transport</keyword>
<sequence length="276" mass="30335">MKKRYAYGLLLPGFLFITVFMIVPIALTIGTTFFKDRSFSFEGYLYFFSDPFFLEILWTTLQVAFVTTLVCNVIGFPVAYYISKLGARKKAVLLALAIFPLLTSAVVRSFSWMIILGRNGLLNDFLQGIGLIAEPLNILYTPTAMMIGLIHLFLPLIIISLVGVMENIPGDLLEAAESLGASKIKSFWKVIVPLCVPGIIIGSILVFVGSLTAYTTPALLGGKQQVISTFLYQNAMTLNDWYMASIVATIMIVITFIVIGVMNKLAAKLNPKGYAS</sequence>
<evidence type="ECO:0000256" key="3">
    <source>
        <dbReference type="ARBA" id="ARBA00022448"/>
    </source>
</evidence>
<proteinExistence type="inferred from homology"/>
<dbReference type="SUPFAM" id="SSF161098">
    <property type="entry name" value="MetI-like"/>
    <property type="match status" value="1"/>
</dbReference>
<comment type="caution">
    <text evidence="10">The sequence shown here is derived from an EMBL/GenBank/DDBJ whole genome shotgun (WGS) entry which is preliminary data.</text>
</comment>
<feature type="transmembrane region" description="Helical" evidence="8">
    <location>
        <begin position="56"/>
        <end position="80"/>
    </location>
</feature>
<dbReference type="PANTHER" id="PTHR42929:SF1">
    <property type="entry name" value="INNER MEMBRANE ABC TRANSPORTER PERMEASE PROTEIN YDCU-RELATED"/>
    <property type="match status" value="1"/>
</dbReference>
<feature type="transmembrane region" description="Helical" evidence="8">
    <location>
        <begin position="92"/>
        <end position="115"/>
    </location>
</feature>
<evidence type="ECO:0000256" key="1">
    <source>
        <dbReference type="ARBA" id="ARBA00004651"/>
    </source>
</evidence>
<evidence type="ECO:0000256" key="5">
    <source>
        <dbReference type="ARBA" id="ARBA00022692"/>
    </source>
</evidence>
<feature type="transmembrane region" description="Helical" evidence="8">
    <location>
        <begin position="186"/>
        <end position="208"/>
    </location>
</feature>
<dbReference type="GO" id="GO:0005886">
    <property type="term" value="C:plasma membrane"/>
    <property type="evidence" value="ECO:0007669"/>
    <property type="project" value="UniProtKB-SubCell"/>
</dbReference>
<dbReference type="Pfam" id="PF00528">
    <property type="entry name" value="BPD_transp_1"/>
    <property type="match status" value="1"/>
</dbReference>
<evidence type="ECO:0000256" key="4">
    <source>
        <dbReference type="ARBA" id="ARBA00022475"/>
    </source>
</evidence>
<feature type="transmembrane region" description="Helical" evidence="8">
    <location>
        <begin position="7"/>
        <end position="34"/>
    </location>
</feature>
<dbReference type="PANTHER" id="PTHR42929">
    <property type="entry name" value="INNER MEMBRANE ABC TRANSPORTER PERMEASE PROTEIN YDCU-RELATED-RELATED"/>
    <property type="match status" value="1"/>
</dbReference>
<organism evidence="10 11">
    <name type="scientific">Aureibacillus halotolerans</name>
    <dbReference type="NCBI Taxonomy" id="1508390"/>
    <lineage>
        <taxon>Bacteria</taxon>
        <taxon>Bacillati</taxon>
        <taxon>Bacillota</taxon>
        <taxon>Bacilli</taxon>
        <taxon>Bacillales</taxon>
        <taxon>Bacillaceae</taxon>
        <taxon>Aureibacillus</taxon>
    </lineage>
</organism>